<dbReference type="AlphaFoldDB" id="A0A7L0V999"/>
<evidence type="ECO:0000256" key="3">
    <source>
        <dbReference type="ARBA" id="ARBA00022722"/>
    </source>
</evidence>
<dbReference type="InterPro" id="IPR001584">
    <property type="entry name" value="Integrase_cat-core"/>
</dbReference>
<dbReference type="PANTHER" id="PTHR41694:SF3">
    <property type="entry name" value="RNA-DIRECTED DNA POLYMERASE-RELATED"/>
    <property type="match status" value="1"/>
</dbReference>
<keyword evidence="6" id="KW-0695">RNA-directed DNA polymerase</keyword>
<protein>
    <submittedName>
        <fullName evidence="8">IGEB protein</fullName>
    </submittedName>
</protein>
<dbReference type="GO" id="GO:0003964">
    <property type="term" value="F:RNA-directed DNA polymerase activity"/>
    <property type="evidence" value="ECO:0007669"/>
    <property type="project" value="UniProtKB-KW"/>
</dbReference>
<evidence type="ECO:0000256" key="1">
    <source>
        <dbReference type="ARBA" id="ARBA00022679"/>
    </source>
</evidence>
<evidence type="ECO:0000256" key="6">
    <source>
        <dbReference type="ARBA" id="ARBA00022918"/>
    </source>
</evidence>
<gene>
    <name evidence="8" type="primary">Iap_0</name>
    <name evidence="8" type="ORF">LEPASP_R15883</name>
</gene>
<name>A0A7L0V999_9PASE</name>
<organism evidence="8 9">
    <name type="scientific">Leptocoma aspasia</name>
    <dbReference type="NCBI Taxonomy" id="2585812"/>
    <lineage>
        <taxon>Eukaryota</taxon>
        <taxon>Metazoa</taxon>
        <taxon>Chordata</taxon>
        <taxon>Craniata</taxon>
        <taxon>Vertebrata</taxon>
        <taxon>Euteleostomi</taxon>
        <taxon>Archelosauria</taxon>
        <taxon>Archosauria</taxon>
        <taxon>Dinosauria</taxon>
        <taxon>Saurischia</taxon>
        <taxon>Theropoda</taxon>
        <taxon>Coelurosauria</taxon>
        <taxon>Aves</taxon>
        <taxon>Neognathae</taxon>
        <taxon>Neoaves</taxon>
        <taxon>Telluraves</taxon>
        <taxon>Australaves</taxon>
        <taxon>Passeriformes</taxon>
        <taxon>Passeroidea</taxon>
        <taxon>Nectariniidae</taxon>
        <taxon>Leptocoma</taxon>
    </lineage>
</organism>
<feature type="non-terminal residue" evidence="8">
    <location>
        <position position="80"/>
    </location>
</feature>
<dbReference type="GO" id="GO:0015074">
    <property type="term" value="P:DNA integration"/>
    <property type="evidence" value="ECO:0007669"/>
    <property type="project" value="InterPro"/>
</dbReference>
<evidence type="ECO:0000259" key="7">
    <source>
        <dbReference type="PROSITE" id="PS50994"/>
    </source>
</evidence>
<keyword evidence="9" id="KW-1185">Reference proteome</keyword>
<feature type="non-terminal residue" evidence="8">
    <location>
        <position position="1"/>
    </location>
</feature>
<keyword evidence="4" id="KW-0255">Endonuclease</keyword>
<feature type="domain" description="Integrase catalytic" evidence="7">
    <location>
        <begin position="1"/>
        <end position="70"/>
    </location>
</feature>
<dbReference type="InterPro" id="IPR036397">
    <property type="entry name" value="RNaseH_sf"/>
</dbReference>
<dbReference type="OrthoDB" id="9308938at2759"/>
<dbReference type="Proteomes" id="UP000558164">
    <property type="component" value="Unassembled WGS sequence"/>
</dbReference>
<reference evidence="8 9" key="1">
    <citation type="submission" date="2019-09" db="EMBL/GenBank/DDBJ databases">
        <title>Bird 10,000 Genomes (B10K) Project - Family phase.</title>
        <authorList>
            <person name="Zhang G."/>
        </authorList>
    </citation>
    <scope>NUCLEOTIDE SEQUENCE [LARGE SCALE GENOMIC DNA]</scope>
    <source>
        <strain evidence="8">B10K-DU-001-35</strain>
        <tissue evidence="8">Muscle</tissue>
    </source>
</reference>
<evidence type="ECO:0000313" key="8">
    <source>
        <dbReference type="EMBL" id="NXL75605.1"/>
    </source>
</evidence>
<evidence type="ECO:0000256" key="2">
    <source>
        <dbReference type="ARBA" id="ARBA00022695"/>
    </source>
</evidence>
<dbReference type="EMBL" id="VXAX01003799">
    <property type="protein sequence ID" value="NXL75605.1"/>
    <property type="molecule type" value="Genomic_DNA"/>
</dbReference>
<evidence type="ECO:0000256" key="5">
    <source>
        <dbReference type="ARBA" id="ARBA00022801"/>
    </source>
</evidence>
<keyword evidence="1" id="KW-0808">Transferase</keyword>
<dbReference type="PANTHER" id="PTHR41694">
    <property type="entry name" value="ENDOGENOUS RETROVIRUS GROUP K MEMBER POL PROTEIN"/>
    <property type="match status" value="1"/>
</dbReference>
<dbReference type="PROSITE" id="PS50994">
    <property type="entry name" value="INTEGRASE"/>
    <property type="match status" value="1"/>
</dbReference>
<proteinExistence type="predicted"/>
<dbReference type="SUPFAM" id="SSF53098">
    <property type="entry name" value="Ribonuclease H-like"/>
    <property type="match status" value="1"/>
</dbReference>
<dbReference type="GO" id="GO:0016787">
    <property type="term" value="F:hydrolase activity"/>
    <property type="evidence" value="ECO:0007669"/>
    <property type="project" value="UniProtKB-KW"/>
</dbReference>
<keyword evidence="3" id="KW-0540">Nuclease</keyword>
<sequence>VKHVRGIPHSPIGQTIVERANHTIKEYLRKQKMPIVSDVNKRLNKVLFTLNYLSLTEGREGPPVVIHRQTIQGGQAQPIP</sequence>
<dbReference type="InterPro" id="IPR012337">
    <property type="entry name" value="RNaseH-like_sf"/>
</dbReference>
<dbReference type="GO" id="GO:0035613">
    <property type="term" value="F:RNA stem-loop binding"/>
    <property type="evidence" value="ECO:0007669"/>
    <property type="project" value="TreeGrafter"/>
</dbReference>
<evidence type="ECO:0000256" key="4">
    <source>
        <dbReference type="ARBA" id="ARBA00022759"/>
    </source>
</evidence>
<keyword evidence="2" id="KW-0548">Nucleotidyltransferase</keyword>
<comment type="caution">
    <text evidence="8">The sequence shown here is derived from an EMBL/GenBank/DDBJ whole genome shotgun (WGS) entry which is preliminary data.</text>
</comment>
<dbReference type="GO" id="GO:0004519">
    <property type="term" value="F:endonuclease activity"/>
    <property type="evidence" value="ECO:0007669"/>
    <property type="project" value="UniProtKB-KW"/>
</dbReference>
<evidence type="ECO:0000313" key="9">
    <source>
        <dbReference type="Proteomes" id="UP000558164"/>
    </source>
</evidence>
<accession>A0A7L0V999</accession>
<keyword evidence="5" id="KW-0378">Hydrolase</keyword>
<dbReference type="Gene3D" id="3.30.420.10">
    <property type="entry name" value="Ribonuclease H-like superfamily/Ribonuclease H"/>
    <property type="match status" value="1"/>
</dbReference>